<dbReference type="EMBL" id="SZPY01000002">
    <property type="protein sequence ID" value="TKI62461.1"/>
    <property type="molecule type" value="Genomic_DNA"/>
</dbReference>
<evidence type="ECO:0000259" key="1">
    <source>
        <dbReference type="Pfam" id="PF13556"/>
    </source>
</evidence>
<dbReference type="PANTHER" id="PTHR33744">
    <property type="entry name" value="CARBOHYDRATE DIACID REGULATOR"/>
    <property type="match status" value="1"/>
</dbReference>
<dbReference type="InterPro" id="IPR025736">
    <property type="entry name" value="PucR_C-HTH_dom"/>
</dbReference>
<keyword evidence="4" id="KW-1185">Reference proteome</keyword>
<dbReference type="Pfam" id="PF14361">
    <property type="entry name" value="RsbRD_N"/>
    <property type="match status" value="1"/>
</dbReference>
<dbReference type="PANTHER" id="PTHR33744:SF1">
    <property type="entry name" value="DNA-BINDING TRANSCRIPTIONAL ACTIVATOR ADER"/>
    <property type="match status" value="1"/>
</dbReference>
<protein>
    <submittedName>
        <fullName evidence="3">PucR family transcriptional regulator</fullName>
    </submittedName>
</protein>
<evidence type="ECO:0000313" key="4">
    <source>
        <dbReference type="Proteomes" id="UP000307808"/>
    </source>
</evidence>
<name>A0A4U2YR64_9ACTN</name>
<reference evidence="3 4" key="1">
    <citation type="submission" date="2019-04" db="EMBL/GenBank/DDBJ databases">
        <authorList>
            <person name="Dong K."/>
        </authorList>
    </citation>
    <scope>NUCLEOTIDE SEQUENCE [LARGE SCALE GENOMIC DNA]</scope>
    <source>
        <strain evidence="4">dk3543</strain>
    </source>
</reference>
<evidence type="ECO:0000259" key="2">
    <source>
        <dbReference type="Pfam" id="PF14361"/>
    </source>
</evidence>
<dbReference type="OrthoDB" id="3190266at2"/>
<evidence type="ECO:0000313" key="3">
    <source>
        <dbReference type="EMBL" id="TKI62461.1"/>
    </source>
</evidence>
<feature type="domain" description="RsbT co-antagonist protein RsbRD N-terminal" evidence="2">
    <location>
        <begin position="130"/>
        <end position="276"/>
    </location>
</feature>
<sequence length="510" mass="54965">MTPWTLRGATESEASESAVSPPKWTVTCSSANSASSLSASSLSASSASGAGSCLTDPSLCGVTCTTLVCWHTGVIGRGAQKWLVAGPQRRLGGWSELCWECEPDDMSTSEVEVEDALRSAWSLLLDQSDSIADTITLSLFERDHDLWERIGPEFRADVRTSTRQHIRRGLRILSGQGQEEGEGAGNAVELWRETGRRRARQDVPLELVLNAYMLGARILWEALVGRVTVDPAIHVDDQVLLLAARSVWTTLDVQNTVVIEAYRRETSRMQRQDLQREQGLLDGLVEGRGADPAFAEEVYATLGIGAEDAVACVALIHDRPDVGDGLATVDDRLDRLGIVARWHVRSGVHYGLLSGQLPDEDTLVGVFAPQAAGRMGVALSTDGIAGFATAFQLACRAAETVPRGASQVVAVSERLPEVLLVGNPQVAPRLVAEALGPVLAQPPAQAEVLLETLAALLRHDGSPTHAASELYCHRNTVIYRLKQIEQLTGRSLSNPRDKLLLGLALMARAR</sequence>
<dbReference type="InterPro" id="IPR025751">
    <property type="entry name" value="RsbRD_N_dom"/>
</dbReference>
<accession>A0A4U2YR64</accession>
<dbReference type="Gene3D" id="1.10.10.2840">
    <property type="entry name" value="PucR C-terminal helix-turn-helix domain"/>
    <property type="match status" value="1"/>
</dbReference>
<dbReference type="InterPro" id="IPR051448">
    <property type="entry name" value="CdaR-like_regulators"/>
</dbReference>
<organism evidence="3 4">
    <name type="scientific">Nocardioides jishulii</name>
    <dbReference type="NCBI Taxonomy" id="2575440"/>
    <lineage>
        <taxon>Bacteria</taxon>
        <taxon>Bacillati</taxon>
        <taxon>Actinomycetota</taxon>
        <taxon>Actinomycetes</taxon>
        <taxon>Propionibacteriales</taxon>
        <taxon>Nocardioidaceae</taxon>
        <taxon>Nocardioides</taxon>
    </lineage>
</organism>
<dbReference type="Pfam" id="PF13556">
    <property type="entry name" value="HTH_30"/>
    <property type="match status" value="1"/>
</dbReference>
<dbReference type="InterPro" id="IPR042070">
    <property type="entry name" value="PucR_C-HTH_sf"/>
</dbReference>
<proteinExistence type="predicted"/>
<gene>
    <name evidence="3" type="ORF">FC770_08720</name>
</gene>
<comment type="caution">
    <text evidence="3">The sequence shown here is derived from an EMBL/GenBank/DDBJ whole genome shotgun (WGS) entry which is preliminary data.</text>
</comment>
<feature type="domain" description="PucR C-terminal helix-turn-helix" evidence="1">
    <location>
        <begin position="449"/>
        <end position="507"/>
    </location>
</feature>
<dbReference type="Proteomes" id="UP000307808">
    <property type="component" value="Unassembled WGS sequence"/>
</dbReference>
<dbReference type="AlphaFoldDB" id="A0A4U2YR64"/>